<keyword evidence="2" id="KW-1185">Reference proteome</keyword>
<gene>
    <name evidence="1" type="ORF">O7A60_31555</name>
</gene>
<comment type="caution">
    <text evidence="1">The sequence shown here is derived from an EMBL/GenBank/DDBJ whole genome shotgun (WGS) entry which is preliminary data.</text>
</comment>
<evidence type="ECO:0000313" key="2">
    <source>
        <dbReference type="Proteomes" id="UP001387293"/>
    </source>
</evidence>
<dbReference type="RefSeq" id="WP_337109551.1">
    <property type="nucleotide sequence ID" value="NZ_JAPYKS010000061.1"/>
</dbReference>
<organism evidence="1 2">
    <name type="scientific">Mesorhizobium salmacidum</name>
    <dbReference type="NCBI Taxonomy" id="3015171"/>
    <lineage>
        <taxon>Bacteria</taxon>
        <taxon>Pseudomonadati</taxon>
        <taxon>Pseudomonadota</taxon>
        <taxon>Alphaproteobacteria</taxon>
        <taxon>Hyphomicrobiales</taxon>
        <taxon>Phyllobacteriaceae</taxon>
        <taxon>Mesorhizobium</taxon>
    </lineage>
</organism>
<evidence type="ECO:0000313" key="1">
    <source>
        <dbReference type="EMBL" id="MEI9413235.1"/>
    </source>
</evidence>
<protein>
    <submittedName>
        <fullName evidence="1">Uncharacterized protein</fullName>
    </submittedName>
</protein>
<proteinExistence type="predicted"/>
<name>A0ABU8L6A2_9HYPH</name>
<dbReference type="EMBL" id="JAPYKS010000061">
    <property type="protein sequence ID" value="MEI9413235.1"/>
    <property type="molecule type" value="Genomic_DNA"/>
</dbReference>
<sequence length="55" mass="6004">MTKGDCYGWRGLDAKKLRDLELKAESEEFAAGKEPRTPTTLEAVDMKSGAGLSML</sequence>
<dbReference type="Proteomes" id="UP001387293">
    <property type="component" value="Unassembled WGS sequence"/>
</dbReference>
<reference evidence="1 2" key="1">
    <citation type="submission" date="2022-12" db="EMBL/GenBank/DDBJ databases">
        <authorList>
            <person name="Muema E."/>
        </authorList>
    </citation>
    <scope>NUCLEOTIDE SEQUENCE [LARGE SCALE GENOMIC DNA]</scope>
    <source>
        <strain evidence="2">1326</strain>
    </source>
</reference>
<accession>A0ABU8L6A2</accession>